<dbReference type="InterPro" id="IPR032193">
    <property type="entry name" value="CNOT1_TTP_bind"/>
</dbReference>
<dbReference type="InterPro" id="IPR007196">
    <property type="entry name" value="CCR4-Not_Not1_C"/>
</dbReference>
<dbReference type="Gene3D" id="1.25.40.840">
    <property type="entry name" value="CCR4-NOT transcription complex subunit 1 TTP binding domain"/>
    <property type="match status" value="1"/>
</dbReference>
<sequence>MGVLLIWLSAKKCSLFLPLTDATIAKILGTIARTYAGLDNSQNVYTTFRSALGGNTVLDMPSLNSWNVDVLVDSIRQLAPGINWINVMENLDHEGFYIPNEAAFSFFMSIYKHACQEPFPLHTICGSIWKNVEGQLSFLKNAVAAPPEVFTFAHSERQLSGPNRAWSCHDLLVVLCQLSEMCHASFVRSVIESPLNNFPEVLLLGMAHVNTAYNLIQNEVASAVLPMALKRASTCGLLYTLWHVNQNMLLRGLIETVNLDPDSVTRFLDAFQEIKDLSPSHFQPLGSLLNIYLEACPIVLKVLQSHAGVLSANNLSEEIKKLDVSHMHANSRMESAGGSDVAADSYADDFETEANSYFHQMFSGHLSIDDMIQMLTRFKESPDKREQSVYECMIANLFEEYKFFSKYPERQLRIAAVLLGLVAFIERALNRISAAHSEPDLGHSANTDHHQGLIQSSAPNMESRSGAGLSIQSASSSFSRSSRSASAKSGSAFNIETLVAAAERRETPIELDVAFWKCAFSSNDVPYEVSTRAPASEAQDKISFIINNLSTANVEVKAKELSIGRDTILGSRSIWVSIEPNFQDLYLKFLDKVNLKPLNIEIVQATYENCKALLGSELIKSSVEERSLLKNLGSWPGKITIGKNKVLRAREMDPKALIIEILVPCLNSIAYGPPNPWTLGILGLLAEIYVMPNLKMNLKFEIEVLFMHLSVDLKDVTPTSLLKDIVPEVEADLVLCLSYAAAVPHSSGTLTEDEKLVNLGYSDQLPSAQGLLQGQSQYPVNQVPVTAANIEHQVVVKGFRLMAYTCIFRVAMDRAVKEIVSGIVPCSVSIATDTTKELVLKLEIQLANEAKEVEIQITARPESPESLQQLIEIAMNPANAGNLSPSAVGKEEIARTSRDKKLVEPGLPGTSSEEFNVTELVDFDAAGFSEQYREFSHTPLLKVFGLFAEWYHICELPGANDVACARHVSLLQQRGQLKGDDMTDRFFRRIMVRNSLYHIVYKCEVSFLSSEVWPCGSRFEETFTSAKVLALTVKYILKDAEERKASFNPRSYFRLFVNWLLDLCSLDPVFEGGNFQALTALANSFHAIQPLKVPGFSFAWLELVSHRSFMPKLLTANAQKGWPYFQRLLVDLFQFMEPFLRKTELEEPVQFLYKGTLRVFCIQMRNIILSAFRRNMRLPDPSTPNLKMDLLAEINHTPRILSDVDTALKAKQIKDDVEEYLKTRQQGSPFLSDAELKQKLLLSSSDAACAGTRYNAPLINSLVLYVGMQQLQARKPPHAQTMGNMSAFLVSAALDVFQTDLDREGRYLFLNAIANQLHYPNNHTHYFSSVLLYLFAESNQGFFYTIELKSGDV</sequence>
<feature type="domain" description="CCR4-Not complex component Not1 C-terminal" evidence="2">
    <location>
        <begin position="1161"/>
        <end position="1339"/>
    </location>
</feature>
<keyword evidence="1" id="KW-0732">Signal</keyword>
<dbReference type="GO" id="GO:0000932">
    <property type="term" value="C:P-body"/>
    <property type="evidence" value="ECO:0007669"/>
    <property type="project" value="TreeGrafter"/>
</dbReference>
<dbReference type="PANTHER" id="PTHR13162:SF8">
    <property type="entry name" value="CCR4-NOT TRANSCRIPTION COMPLEX SUBUNIT 1"/>
    <property type="match status" value="1"/>
</dbReference>
<dbReference type="GO" id="GO:0017148">
    <property type="term" value="P:negative regulation of translation"/>
    <property type="evidence" value="ECO:0007669"/>
    <property type="project" value="InterPro"/>
</dbReference>
<dbReference type="Pfam" id="PF16415">
    <property type="entry name" value="CNOT1_CAF1_bind"/>
    <property type="match status" value="1"/>
</dbReference>
<feature type="domain" description="CCR4-NOT transcription complex subunit 1 TTP binding" evidence="4">
    <location>
        <begin position="342"/>
        <end position="422"/>
    </location>
</feature>
<dbReference type="Gene3D" id="1.25.40.800">
    <property type="match status" value="1"/>
</dbReference>
<protein>
    <recommendedName>
        <fullName evidence="7">CCR4-NOT transcription complex subunit 1</fullName>
    </recommendedName>
</protein>
<accession>A0A8X9A4E4</accession>
<dbReference type="Gene3D" id="1.25.40.790">
    <property type="match status" value="2"/>
</dbReference>
<dbReference type="Gene3D" id="1.25.40.180">
    <property type="match status" value="1"/>
</dbReference>
<dbReference type="PANTHER" id="PTHR13162">
    <property type="entry name" value="CCR4-NOT TRANSCRIPTION COMPLEX"/>
    <property type="match status" value="1"/>
</dbReference>
<dbReference type="InterPro" id="IPR040398">
    <property type="entry name" value="Not1"/>
</dbReference>
<reference evidence="5" key="1">
    <citation type="submission" date="2018-01" db="EMBL/GenBank/DDBJ databases">
        <authorList>
            <person name="Mao J.F."/>
        </authorList>
    </citation>
    <scope>NUCLEOTIDE SEQUENCE</scope>
    <source>
        <strain evidence="5">Huo1</strain>
        <tissue evidence="5">Leaf</tissue>
    </source>
</reference>
<organism evidence="5">
    <name type="scientific">Salvia splendens</name>
    <name type="common">Scarlet sage</name>
    <dbReference type="NCBI Taxonomy" id="180675"/>
    <lineage>
        <taxon>Eukaryota</taxon>
        <taxon>Viridiplantae</taxon>
        <taxon>Streptophyta</taxon>
        <taxon>Embryophyta</taxon>
        <taxon>Tracheophyta</taxon>
        <taxon>Spermatophyta</taxon>
        <taxon>Magnoliopsida</taxon>
        <taxon>eudicotyledons</taxon>
        <taxon>Gunneridae</taxon>
        <taxon>Pentapetalae</taxon>
        <taxon>asterids</taxon>
        <taxon>lamiids</taxon>
        <taxon>Lamiales</taxon>
        <taxon>Lamiaceae</taxon>
        <taxon>Nepetoideae</taxon>
        <taxon>Mentheae</taxon>
        <taxon>Salviinae</taxon>
        <taxon>Salvia</taxon>
        <taxon>Salvia subgen. Calosphace</taxon>
        <taxon>core Calosphace</taxon>
    </lineage>
</organism>
<dbReference type="Pfam" id="PF04054">
    <property type="entry name" value="Not1"/>
    <property type="match status" value="1"/>
</dbReference>
<dbReference type="EMBL" id="PNBA02000004">
    <property type="protein sequence ID" value="KAG6428008.1"/>
    <property type="molecule type" value="Genomic_DNA"/>
</dbReference>
<reference evidence="5" key="2">
    <citation type="submission" date="2020-08" db="EMBL/GenBank/DDBJ databases">
        <title>Plant Genome Project.</title>
        <authorList>
            <person name="Zhang R.-G."/>
        </authorList>
    </citation>
    <scope>NUCLEOTIDE SEQUENCE</scope>
    <source>
        <strain evidence="5">Huo1</strain>
        <tissue evidence="5">Leaf</tissue>
    </source>
</reference>
<dbReference type="GO" id="GO:0000288">
    <property type="term" value="P:nuclear-transcribed mRNA catabolic process, deadenylation-dependent decay"/>
    <property type="evidence" value="ECO:0007669"/>
    <property type="project" value="TreeGrafter"/>
</dbReference>
<evidence type="ECO:0000313" key="5">
    <source>
        <dbReference type="EMBL" id="KAG6428008.1"/>
    </source>
</evidence>
<dbReference type="Pfam" id="PF16417">
    <property type="entry name" value="CNOT1_TTP_bind"/>
    <property type="match status" value="1"/>
</dbReference>
<feature type="chain" id="PRO_5036486453" description="CCR4-NOT transcription complex subunit 1" evidence="1">
    <location>
        <begin position="23"/>
        <end position="1353"/>
    </location>
</feature>
<dbReference type="GO" id="GO:0030015">
    <property type="term" value="C:CCR4-NOT core complex"/>
    <property type="evidence" value="ECO:0007669"/>
    <property type="project" value="InterPro"/>
</dbReference>
<comment type="caution">
    <text evidence="5">The sequence shown here is derived from an EMBL/GenBank/DDBJ whole genome shotgun (WGS) entry which is preliminary data.</text>
</comment>
<name>A0A8X9A4E4_SALSN</name>
<dbReference type="Proteomes" id="UP000298416">
    <property type="component" value="Unassembled WGS sequence"/>
</dbReference>
<proteinExistence type="predicted"/>
<dbReference type="InterPro" id="IPR032191">
    <property type="entry name" value="CNOT1_CAF1_bind"/>
</dbReference>
<evidence type="ECO:0000313" key="6">
    <source>
        <dbReference type="Proteomes" id="UP000298416"/>
    </source>
</evidence>
<evidence type="ECO:0000256" key="1">
    <source>
        <dbReference type="SAM" id="SignalP"/>
    </source>
</evidence>
<gene>
    <name evidence="5" type="ORF">SASPL_112256</name>
</gene>
<evidence type="ECO:0000259" key="4">
    <source>
        <dbReference type="Pfam" id="PF16417"/>
    </source>
</evidence>
<evidence type="ECO:0008006" key="7">
    <source>
        <dbReference type="Google" id="ProtNLM"/>
    </source>
</evidence>
<dbReference type="GO" id="GO:0060090">
    <property type="term" value="F:molecular adaptor activity"/>
    <property type="evidence" value="ECO:0007669"/>
    <property type="project" value="TreeGrafter"/>
</dbReference>
<keyword evidence="6" id="KW-1185">Reference proteome</keyword>
<evidence type="ECO:0000259" key="2">
    <source>
        <dbReference type="Pfam" id="PF04054"/>
    </source>
</evidence>
<evidence type="ECO:0000259" key="3">
    <source>
        <dbReference type="Pfam" id="PF16415"/>
    </source>
</evidence>
<dbReference type="InterPro" id="IPR038535">
    <property type="entry name" value="CNOT1_TTP_bind_sf"/>
</dbReference>
<feature type="domain" description="CCR4-NOT transcription complex subunit 1 CAF1-binding" evidence="3">
    <location>
        <begin position="532"/>
        <end position="726"/>
    </location>
</feature>
<feature type="signal peptide" evidence="1">
    <location>
        <begin position="1"/>
        <end position="22"/>
    </location>
</feature>